<evidence type="ECO:0000256" key="1">
    <source>
        <dbReference type="SAM" id="Phobius"/>
    </source>
</evidence>
<feature type="transmembrane region" description="Helical" evidence="1">
    <location>
        <begin position="495"/>
        <end position="515"/>
    </location>
</feature>
<evidence type="ECO:0000313" key="4">
    <source>
        <dbReference type="Proteomes" id="UP001558632"/>
    </source>
</evidence>
<feature type="transmembrane region" description="Helical" evidence="1">
    <location>
        <begin position="639"/>
        <end position="656"/>
    </location>
</feature>
<dbReference type="InterPro" id="IPR052728">
    <property type="entry name" value="O2_lipid_transport_reg"/>
</dbReference>
<dbReference type="PANTHER" id="PTHR11161:SF0">
    <property type="entry name" value="O-ACYLTRANSFERASE LIKE PROTEIN"/>
    <property type="match status" value="1"/>
</dbReference>
<dbReference type="InterPro" id="IPR002656">
    <property type="entry name" value="Acyl_transf_3_dom"/>
</dbReference>
<keyword evidence="1" id="KW-0472">Membrane</keyword>
<feature type="transmembrane region" description="Helical" evidence="1">
    <location>
        <begin position="450"/>
        <end position="474"/>
    </location>
</feature>
<dbReference type="Pfam" id="PF20146">
    <property type="entry name" value="NRF"/>
    <property type="match status" value="1"/>
</dbReference>
<evidence type="ECO:0000313" key="3">
    <source>
        <dbReference type="EMBL" id="KAL1236944.1"/>
    </source>
</evidence>
<dbReference type="EMBL" id="JBEUSY010000358">
    <property type="protein sequence ID" value="KAL1236944.1"/>
    <property type="molecule type" value="Genomic_DNA"/>
</dbReference>
<gene>
    <name evidence="3" type="ORF">TSPI_08586</name>
</gene>
<keyword evidence="1" id="KW-0812">Transmembrane</keyword>
<comment type="caution">
    <text evidence="3">The sequence shown here is derived from an EMBL/GenBank/DDBJ whole genome shotgun (WGS) entry which is preliminary data.</text>
</comment>
<sequence length="823" mass="94382">MNAFFLKVVRDLSKAHHRLDAEEKLKNEEKKQREADCILRIRQENLNYIPTMPARQCFGCWCCLLLLLTSWFHGCLAAPDEETIAVPTLGLLFTKLKELASLLNKEKLMETFQQTPTKNLTKIIADQFQLFDQLTSIDNDQRFLSAQCLSDLIFLVTSLKKVFETNSFHQHPKPTDPIDWTLKVIDSFGKIPTGILHGNYWMLGNYEECIAISVPSTQQELRWEGKYCLYEVKFHEELISLEPKFTNFSGKCNDNLPAVRFGACLPSSCTREDATILGHKINNTLQGIACKFSVNCHEREYVISKDPEAVVAIILLLALLAFIVFSTLYDICVFQNQQKMVPSSATCVIESRDLTEPQCLVTRAHSQAPDKPTLEKQHGFVKILLAFSLRNNAKKLFSMKTSAGQITCLNGIRVLSMCWIIFGHTYYWAIPYINNVIEAYKLPDNIFNQVLLNASLSVDSFFFIGGTLLSYICLKKMSKTSTLIRSPLFWAQFFFHRYLRVTPVYMAVLALHAVLTKYVSSGPLWDTEGFDRESCAKSWWTNALYLNNFLNLDDECMTWTWYMANDMQFFILSVPLLVLYLKREKLAIIITTLIIAISCVINIVILDQNPDWPPIAIFSVNPKQFDIVDVYWDKVYIKPYTRCGPFLIGLLFGYYLHKIRLVKKLPKVAVGLCWTACTGTALLVLFGLYDYSKSFEITYAAKLMYGGLARIAWAIVLAWITFACTAGYAAPLNDFLSWKIWIPLSRLTYSAYLVHPILIRCYYASQNKPLHYNNNYQMAHYFLGHLLFSFLLALVVNLTLEAPFQVLESFSLNTKDRNIRKIK</sequence>
<name>A0ABR3KGN7_TRISP</name>
<feature type="transmembrane region" description="Helical" evidence="1">
    <location>
        <begin position="309"/>
        <end position="329"/>
    </location>
</feature>
<evidence type="ECO:0000259" key="2">
    <source>
        <dbReference type="SMART" id="SM00703"/>
    </source>
</evidence>
<feature type="domain" description="Nose resistant-to-fluoxetine protein N-terminal" evidence="2">
    <location>
        <begin position="145"/>
        <end position="296"/>
    </location>
</feature>
<dbReference type="InterPro" id="IPR006621">
    <property type="entry name" value="Nose-resist-to-fluoxetine_N"/>
</dbReference>
<organism evidence="3 4">
    <name type="scientific">Trichinella spiralis</name>
    <name type="common">Trichina worm</name>
    <dbReference type="NCBI Taxonomy" id="6334"/>
    <lineage>
        <taxon>Eukaryota</taxon>
        <taxon>Metazoa</taxon>
        <taxon>Ecdysozoa</taxon>
        <taxon>Nematoda</taxon>
        <taxon>Enoplea</taxon>
        <taxon>Dorylaimia</taxon>
        <taxon>Trichinellida</taxon>
        <taxon>Trichinellidae</taxon>
        <taxon>Trichinella</taxon>
    </lineage>
</organism>
<keyword evidence="4" id="KW-1185">Reference proteome</keyword>
<keyword evidence="1" id="KW-1133">Transmembrane helix</keyword>
<feature type="transmembrane region" description="Helical" evidence="1">
    <location>
        <begin position="779"/>
        <end position="800"/>
    </location>
</feature>
<proteinExistence type="predicted"/>
<feature type="transmembrane region" description="Helical" evidence="1">
    <location>
        <begin position="408"/>
        <end position="430"/>
    </location>
</feature>
<feature type="transmembrane region" description="Helical" evidence="1">
    <location>
        <begin position="668"/>
        <end position="689"/>
    </location>
</feature>
<reference evidence="3 4" key="1">
    <citation type="submission" date="2024-07" db="EMBL/GenBank/DDBJ databases">
        <title>Enhanced genomic and transcriptomic resources for Trichinella pseudospiralis and T. spiralis underpin the discovery of pronounced molecular differences between stages and species.</title>
        <authorList>
            <person name="Pasi K.K."/>
            <person name="La Rosa G."/>
            <person name="Gomez-Morales M.A."/>
            <person name="Tosini F."/>
            <person name="Sumanam S."/>
            <person name="Young N.D."/>
            <person name="Chang B.C."/>
            <person name="Robin G.B."/>
        </authorList>
    </citation>
    <scope>NUCLEOTIDE SEQUENCE [LARGE SCALE GENOMIC DNA]</scope>
    <source>
        <strain evidence="3">ISS534</strain>
    </source>
</reference>
<dbReference type="SMART" id="SM00703">
    <property type="entry name" value="NRF"/>
    <property type="match status" value="1"/>
</dbReference>
<feature type="transmembrane region" description="Helical" evidence="1">
    <location>
        <begin position="559"/>
        <end position="579"/>
    </location>
</feature>
<dbReference type="Proteomes" id="UP001558632">
    <property type="component" value="Unassembled WGS sequence"/>
</dbReference>
<dbReference type="Pfam" id="PF01757">
    <property type="entry name" value="Acyl_transf_3"/>
    <property type="match status" value="1"/>
</dbReference>
<dbReference type="PANTHER" id="PTHR11161">
    <property type="entry name" value="O-ACYLTRANSFERASE"/>
    <property type="match status" value="1"/>
</dbReference>
<feature type="transmembrane region" description="Helical" evidence="1">
    <location>
        <begin position="586"/>
        <end position="605"/>
    </location>
</feature>
<accession>A0ABR3KGN7</accession>
<feature type="transmembrane region" description="Helical" evidence="1">
    <location>
        <begin position="709"/>
        <end position="728"/>
    </location>
</feature>
<protein>
    <submittedName>
        <fullName evidence="3">Nose resistant to fluoxetine protein</fullName>
    </submittedName>
</protein>